<reference evidence="1 2" key="1">
    <citation type="journal article" date="2024" name="BMC Biol.">
        <title>Comparative genomics of Ascetosporea gives new insight into the evolutionary basis for animal parasitism in Rhizaria.</title>
        <authorList>
            <person name="Hiltunen Thoren M."/>
            <person name="Onut-Brannstrom I."/>
            <person name="Alfjorden A."/>
            <person name="Peckova H."/>
            <person name="Swords F."/>
            <person name="Hooper C."/>
            <person name="Holzer A.S."/>
            <person name="Bass D."/>
            <person name="Burki F."/>
        </authorList>
    </citation>
    <scope>NUCLEOTIDE SEQUENCE [LARGE SCALE GENOMIC DNA]</scope>
    <source>
        <strain evidence="1">20-A016</strain>
    </source>
</reference>
<organism evidence="1 2">
    <name type="scientific">Bonamia ostreae</name>
    <dbReference type="NCBI Taxonomy" id="126728"/>
    <lineage>
        <taxon>Eukaryota</taxon>
        <taxon>Sar</taxon>
        <taxon>Rhizaria</taxon>
        <taxon>Endomyxa</taxon>
        <taxon>Ascetosporea</taxon>
        <taxon>Haplosporida</taxon>
        <taxon>Bonamia</taxon>
    </lineage>
</organism>
<accession>A0ABV2AHJ3</accession>
<gene>
    <name evidence="1" type="ORF">MHBO_000999</name>
</gene>
<protein>
    <submittedName>
        <fullName evidence="1">Uncharacterized protein</fullName>
    </submittedName>
</protein>
<dbReference type="EMBL" id="JBDODL010000207">
    <property type="protein sequence ID" value="MES1919135.1"/>
    <property type="molecule type" value="Genomic_DNA"/>
</dbReference>
<proteinExistence type="predicted"/>
<keyword evidence="2" id="KW-1185">Reference proteome</keyword>
<name>A0ABV2AHJ3_9EUKA</name>
<comment type="caution">
    <text evidence="1">The sequence shown here is derived from an EMBL/GenBank/DDBJ whole genome shotgun (WGS) entry which is preliminary data.</text>
</comment>
<evidence type="ECO:0000313" key="1">
    <source>
        <dbReference type="EMBL" id="MES1919135.1"/>
    </source>
</evidence>
<dbReference type="Proteomes" id="UP001439008">
    <property type="component" value="Unassembled WGS sequence"/>
</dbReference>
<sequence>MNSDQSQENIQSLYTSDQIIPFTEALSIPYFSQNMSICLGIIQYGSESDYYLYRGKDEDLYTVYVVDEKTNIEGIQSILNEELSFYPCILGFSDENNLTSLWLKFQKGGTLTFHLRNIDFGREKLLKLIVSAIISVEQCCLIGMVFRKVDETNICFNEHGQFCFMDTSFILHVRRHTYDEDLHNKNARKAFKMLRILFEQIFRFYIGSEEKRYFSELIESLGENDYDFYRTKEIDILESIDFDEAENKRLRVLEESDIKLYWEHLTTKYGIKII</sequence>
<evidence type="ECO:0000313" key="2">
    <source>
        <dbReference type="Proteomes" id="UP001439008"/>
    </source>
</evidence>